<dbReference type="Proteomes" id="UP001412067">
    <property type="component" value="Unassembled WGS sequence"/>
</dbReference>
<name>A0ABR2N5H0_9ASPA</name>
<reference evidence="1 2" key="1">
    <citation type="journal article" date="2022" name="Nat. Plants">
        <title>Genomes of leafy and leafless Platanthera orchids illuminate the evolution of mycoheterotrophy.</title>
        <authorList>
            <person name="Li M.H."/>
            <person name="Liu K.W."/>
            <person name="Li Z."/>
            <person name="Lu H.C."/>
            <person name="Ye Q.L."/>
            <person name="Zhang D."/>
            <person name="Wang J.Y."/>
            <person name="Li Y.F."/>
            <person name="Zhong Z.M."/>
            <person name="Liu X."/>
            <person name="Yu X."/>
            <person name="Liu D.K."/>
            <person name="Tu X.D."/>
            <person name="Liu B."/>
            <person name="Hao Y."/>
            <person name="Liao X.Y."/>
            <person name="Jiang Y.T."/>
            <person name="Sun W.H."/>
            <person name="Chen J."/>
            <person name="Chen Y.Q."/>
            <person name="Ai Y."/>
            <person name="Zhai J.W."/>
            <person name="Wu S.S."/>
            <person name="Zhou Z."/>
            <person name="Hsiao Y.Y."/>
            <person name="Wu W.L."/>
            <person name="Chen Y.Y."/>
            <person name="Lin Y.F."/>
            <person name="Hsu J.L."/>
            <person name="Li C.Y."/>
            <person name="Wang Z.W."/>
            <person name="Zhao X."/>
            <person name="Zhong W.Y."/>
            <person name="Ma X.K."/>
            <person name="Ma L."/>
            <person name="Huang J."/>
            <person name="Chen G.Z."/>
            <person name="Huang M.Z."/>
            <person name="Huang L."/>
            <person name="Peng D.H."/>
            <person name="Luo Y.B."/>
            <person name="Zou S.Q."/>
            <person name="Chen S.P."/>
            <person name="Lan S."/>
            <person name="Tsai W.C."/>
            <person name="Van de Peer Y."/>
            <person name="Liu Z.J."/>
        </authorList>
    </citation>
    <scope>NUCLEOTIDE SEQUENCE [LARGE SCALE GENOMIC DNA]</scope>
    <source>
        <strain evidence="1">Lor288</strain>
    </source>
</reference>
<keyword evidence="2" id="KW-1185">Reference proteome</keyword>
<evidence type="ECO:0000313" key="1">
    <source>
        <dbReference type="EMBL" id="KAK8971374.1"/>
    </source>
</evidence>
<comment type="caution">
    <text evidence="1">The sequence shown here is derived from an EMBL/GenBank/DDBJ whole genome shotgun (WGS) entry which is preliminary data.</text>
</comment>
<protein>
    <submittedName>
        <fullName evidence="1">Uncharacterized protein</fullName>
    </submittedName>
</protein>
<proteinExistence type="predicted"/>
<gene>
    <name evidence="1" type="ORF">KSP40_PGU020504</name>
</gene>
<evidence type="ECO:0000313" key="2">
    <source>
        <dbReference type="Proteomes" id="UP001412067"/>
    </source>
</evidence>
<sequence>MELVGVLAELSPPTVARCLPVFPLAPLWSLLCGCVGGGNSPHICRMLTVYIHNIHSIDNLMLSARITERNFLADASKIIEKSKILKGKVDFQKITTVGLRDLGYDASLPIASLWNNTLGLN</sequence>
<organism evidence="1 2">
    <name type="scientific">Platanthera guangdongensis</name>
    <dbReference type="NCBI Taxonomy" id="2320717"/>
    <lineage>
        <taxon>Eukaryota</taxon>
        <taxon>Viridiplantae</taxon>
        <taxon>Streptophyta</taxon>
        <taxon>Embryophyta</taxon>
        <taxon>Tracheophyta</taxon>
        <taxon>Spermatophyta</taxon>
        <taxon>Magnoliopsida</taxon>
        <taxon>Liliopsida</taxon>
        <taxon>Asparagales</taxon>
        <taxon>Orchidaceae</taxon>
        <taxon>Orchidoideae</taxon>
        <taxon>Orchideae</taxon>
        <taxon>Orchidinae</taxon>
        <taxon>Platanthera</taxon>
    </lineage>
</organism>
<accession>A0ABR2N5H0</accession>
<dbReference type="EMBL" id="JBBWWR010000001">
    <property type="protein sequence ID" value="KAK8971374.1"/>
    <property type="molecule type" value="Genomic_DNA"/>
</dbReference>